<dbReference type="Proteomes" id="UP000234345">
    <property type="component" value="Unassembled WGS sequence"/>
</dbReference>
<sequence>MRIGLNPLAWGRPGRANAVLLAGTGSVFSIEGLANGARVCDALSGVPRRGQVRSYDGGEVGTSLVAAGADPAATKPPSSHVVCRMLLI</sequence>
<reference evidence="1 2" key="1">
    <citation type="submission" date="2017-10" db="EMBL/GenBank/DDBJ databases">
        <authorList>
            <person name="Regsiter A."/>
            <person name="William W."/>
        </authorList>
    </citation>
    <scope>NUCLEOTIDE SEQUENCE [LARGE SCALE GENOMIC DNA]</scope>
    <source>
        <strain evidence="1 2">CFBP6991</strain>
    </source>
</reference>
<name>A0A7Z7IXF9_XANCH</name>
<evidence type="ECO:0000313" key="1">
    <source>
        <dbReference type="EMBL" id="SOO23405.1"/>
    </source>
</evidence>
<organism evidence="1 2">
    <name type="scientific">Xanthomonas campestris pv. phaseoli</name>
    <dbReference type="NCBI Taxonomy" id="317013"/>
    <lineage>
        <taxon>Bacteria</taxon>
        <taxon>Pseudomonadati</taxon>
        <taxon>Pseudomonadota</taxon>
        <taxon>Gammaproteobacteria</taxon>
        <taxon>Lysobacterales</taxon>
        <taxon>Lysobacteraceae</taxon>
        <taxon>Xanthomonas</taxon>
    </lineage>
</organism>
<evidence type="ECO:0000313" key="2">
    <source>
        <dbReference type="Proteomes" id="UP000234345"/>
    </source>
</evidence>
<accession>A0A7Z7IXF9</accession>
<protein>
    <submittedName>
        <fullName evidence="1">Uncharacterized protein</fullName>
    </submittedName>
</protein>
<dbReference type="EMBL" id="OCZC01000054">
    <property type="protein sequence ID" value="SOO23405.1"/>
    <property type="molecule type" value="Genomic_DNA"/>
</dbReference>
<dbReference type="AlphaFoldDB" id="A0A7Z7IXF9"/>
<gene>
    <name evidence="1" type="ORF">XFF6991_280064</name>
</gene>
<proteinExistence type="predicted"/>
<comment type="caution">
    <text evidence="1">The sequence shown here is derived from an EMBL/GenBank/DDBJ whole genome shotgun (WGS) entry which is preliminary data.</text>
</comment>